<protein>
    <submittedName>
        <fullName evidence="2">Co-chaperone Hsc20</fullName>
    </submittedName>
</protein>
<dbReference type="Gene3D" id="3.80.10.10">
    <property type="entry name" value="Ribonuclease Inhibitor"/>
    <property type="match status" value="1"/>
</dbReference>
<comment type="caution">
    <text evidence="2">The sequence shown here is derived from an EMBL/GenBank/DDBJ whole genome shotgun (WGS) entry which is preliminary data.</text>
</comment>
<evidence type="ECO:0000313" key="3">
    <source>
        <dbReference type="Proteomes" id="UP001174691"/>
    </source>
</evidence>
<reference evidence="2" key="1">
    <citation type="submission" date="2022-07" db="EMBL/GenBank/DDBJ databases">
        <title>Fungi with potential for degradation of polypropylene.</title>
        <authorList>
            <person name="Gostincar C."/>
        </authorList>
    </citation>
    <scope>NUCLEOTIDE SEQUENCE</scope>
    <source>
        <strain evidence="2">EXF-13287</strain>
    </source>
</reference>
<feature type="region of interest" description="Disordered" evidence="1">
    <location>
        <begin position="1"/>
        <end position="90"/>
    </location>
</feature>
<dbReference type="InterPro" id="IPR032675">
    <property type="entry name" value="LRR_dom_sf"/>
</dbReference>
<feature type="compositionally biased region" description="Low complexity" evidence="1">
    <location>
        <begin position="679"/>
        <end position="700"/>
    </location>
</feature>
<keyword evidence="3" id="KW-1185">Reference proteome</keyword>
<dbReference type="SUPFAM" id="SSF52058">
    <property type="entry name" value="L domain-like"/>
    <property type="match status" value="1"/>
</dbReference>
<evidence type="ECO:0000313" key="2">
    <source>
        <dbReference type="EMBL" id="KAJ9131122.1"/>
    </source>
</evidence>
<organism evidence="2 3">
    <name type="scientific">Coniochaeta hoffmannii</name>
    <dbReference type="NCBI Taxonomy" id="91930"/>
    <lineage>
        <taxon>Eukaryota</taxon>
        <taxon>Fungi</taxon>
        <taxon>Dikarya</taxon>
        <taxon>Ascomycota</taxon>
        <taxon>Pezizomycotina</taxon>
        <taxon>Sordariomycetes</taxon>
        <taxon>Sordariomycetidae</taxon>
        <taxon>Coniochaetales</taxon>
        <taxon>Coniochaetaceae</taxon>
        <taxon>Coniochaeta</taxon>
    </lineage>
</organism>
<feature type="compositionally biased region" description="Gly residues" evidence="1">
    <location>
        <begin position="830"/>
        <end position="840"/>
    </location>
</feature>
<gene>
    <name evidence="2" type="ORF">NKR19_g9633</name>
</gene>
<feature type="region of interest" description="Disordered" evidence="1">
    <location>
        <begin position="825"/>
        <end position="867"/>
    </location>
</feature>
<sequence>MGASKGPVVTVAPIGQTKAGRRQSGFYRPAAQDFAIQMDTPVKDKPSTKEKRKSGFGQDFAIKMEPLPMKGKPSTTITPTNQRRRSNFYPAPPQDLVIEIKAPAPAPEKPPVEKGTSRAFSVSTLMAPTMDPTIATEALPIRSSRTSMDFRSRRSSSSTMASFSTAFSSRDSLESRGRASSWGSQTSLESMPSSPMKVVPAGRRTYADYQIQLQSQGQSAPWVRNQRPAPIKKAYRETAKPGELFAALPGEVLELILEELKKQHLQPGSESCATCWMRDCCSIMLTSRKWSKFARAALYEDIQLVGDESGQLKKKYKINHGGRLVLLRRTLRNAPQIAVIVRSLKVPRASMLPGGVSTEEYHALVASVVMACPNLERLVGFYPNYNHAFSRLFHALSTRQRLKEMNWIIEASPYQRQHRMRPSINGTIAPGDLQPQQSQDFYDHHVNWKHMTSLTVHCRPGATLSPNVLLNDALNCLPALQTLHLSHLPHTSFNDRNLLCLPPLKKLTLSNLPGVTTTGLSSFATRKSSTSITTLTLINTPIDSLPVLCRIFSNLTSLTTFSLVQPSAPVLSPDERVMLFPYLASPSLRKLHWDIATTSLSTTRASAAAADTILSRSISAGGFPALRVLRAPNDPDGAFQSVCRPRERIDLPADRYRYATAAGPGWSPNPTGGGGGGASPLSLRPSSSHSRTGSRGSSFFSGGGSSKEKLPAFAPPSLEAAAGSVVGLVPSRENSDLHAARLAAQGRLEAARRVPRFFIHVLNEGNGLVEKFGVGGFMGSVESKIEYHLLPDAGGSDEGGGLVGVREMLGDGGEEIGVVAPEKEKETGVMGMGGRRGSGILGRKEKVRERSRSRSRTRGGERDESVRIREGCTGRWNAGEGLNDKRDRGRWTHAERGRWRGVVLS</sequence>
<dbReference type="AlphaFoldDB" id="A0AA38R2U9"/>
<evidence type="ECO:0000256" key="1">
    <source>
        <dbReference type="SAM" id="MobiDB-lite"/>
    </source>
</evidence>
<feature type="compositionally biased region" description="Polar residues" evidence="1">
    <location>
        <begin position="181"/>
        <end position="193"/>
    </location>
</feature>
<feature type="region of interest" description="Disordered" evidence="1">
    <location>
        <begin position="145"/>
        <end position="197"/>
    </location>
</feature>
<dbReference type="Proteomes" id="UP001174691">
    <property type="component" value="Unassembled WGS sequence"/>
</dbReference>
<dbReference type="EMBL" id="JANBVN010000245">
    <property type="protein sequence ID" value="KAJ9131122.1"/>
    <property type="molecule type" value="Genomic_DNA"/>
</dbReference>
<name>A0AA38R2U9_9PEZI</name>
<feature type="compositionally biased region" description="Low complexity" evidence="1">
    <location>
        <begin position="145"/>
        <end position="170"/>
    </location>
</feature>
<feature type="region of interest" description="Disordered" evidence="1">
    <location>
        <begin position="661"/>
        <end position="712"/>
    </location>
</feature>
<accession>A0AA38R2U9</accession>
<feature type="compositionally biased region" description="Basic and acidic residues" evidence="1">
    <location>
        <begin position="842"/>
        <end position="867"/>
    </location>
</feature>
<proteinExistence type="predicted"/>